<evidence type="ECO:0000313" key="4">
    <source>
        <dbReference type="Proteomes" id="UP000319732"/>
    </source>
</evidence>
<dbReference type="OrthoDB" id="5566524at2"/>
<dbReference type="RefSeq" id="WP_142904014.1">
    <property type="nucleotide sequence ID" value="NZ_ML660091.1"/>
</dbReference>
<dbReference type="AlphaFoldDB" id="A0A545TVW7"/>
<accession>A0A545TVW7</accession>
<reference evidence="3 4" key="1">
    <citation type="submission" date="2019-06" db="EMBL/GenBank/DDBJ databases">
        <title>Whole genome sequence for Cellvibrionaceae sp. R142.</title>
        <authorList>
            <person name="Wang G."/>
        </authorList>
    </citation>
    <scope>NUCLEOTIDE SEQUENCE [LARGE SCALE GENOMIC DNA]</scope>
    <source>
        <strain evidence="3 4">R142</strain>
    </source>
</reference>
<feature type="region of interest" description="Disordered" evidence="1">
    <location>
        <begin position="294"/>
        <end position="317"/>
    </location>
</feature>
<name>A0A545TVW7_9GAMM</name>
<dbReference type="Pfam" id="PF10972">
    <property type="entry name" value="CsiV"/>
    <property type="match status" value="1"/>
</dbReference>
<evidence type="ECO:0000256" key="2">
    <source>
        <dbReference type="SAM" id="SignalP"/>
    </source>
</evidence>
<organism evidence="3 4">
    <name type="scientific">Exilibacterium tricleocarpae</name>
    <dbReference type="NCBI Taxonomy" id="2591008"/>
    <lineage>
        <taxon>Bacteria</taxon>
        <taxon>Pseudomonadati</taxon>
        <taxon>Pseudomonadota</taxon>
        <taxon>Gammaproteobacteria</taxon>
        <taxon>Cellvibrionales</taxon>
        <taxon>Cellvibrionaceae</taxon>
        <taxon>Exilibacterium</taxon>
    </lineage>
</organism>
<evidence type="ECO:0000313" key="3">
    <source>
        <dbReference type="EMBL" id="TQV81353.1"/>
    </source>
</evidence>
<dbReference type="Proteomes" id="UP000319732">
    <property type="component" value="Unassembled WGS sequence"/>
</dbReference>
<comment type="caution">
    <text evidence="3">The sequence shown here is derived from an EMBL/GenBank/DDBJ whole genome shotgun (WGS) entry which is preliminary data.</text>
</comment>
<proteinExistence type="predicted"/>
<sequence length="317" mass="35335">MMKIHSSYLRRLARRFTAATWTALAFGTALGVPGGAAAEEPRWYQVELIIFAQRLPENAPQEIWPRDIPLAYPPNWVELKDPDAPLAALVSSSATPDTAAPLPTPADLAREPYYKLPAAELELAPQARDLRRDGRYRVLFHQAWRQPMIGIRKSPAILIQGGNSYDEHTELEGSINISIARYLHLHTNLWLSEFSANYGQEAGGWPDLPRRPSVRQADPALALGTDKTAADWWDNRLNPAGEYESILANRYLVNKVVTFRQKRGRIRSGEVHYLDHPLMGLLIKMKPYEVPEVEPAPENVPNSGSAAGVEATPAVPQ</sequence>
<evidence type="ECO:0000256" key="1">
    <source>
        <dbReference type="SAM" id="MobiDB-lite"/>
    </source>
</evidence>
<keyword evidence="4" id="KW-1185">Reference proteome</keyword>
<feature type="signal peptide" evidence="2">
    <location>
        <begin position="1"/>
        <end position="38"/>
    </location>
</feature>
<evidence type="ECO:0008006" key="5">
    <source>
        <dbReference type="Google" id="ProtNLM"/>
    </source>
</evidence>
<dbReference type="EMBL" id="VHSG01000008">
    <property type="protein sequence ID" value="TQV81353.1"/>
    <property type="molecule type" value="Genomic_DNA"/>
</dbReference>
<gene>
    <name evidence="3" type="ORF">FKG94_09690</name>
</gene>
<protein>
    <recommendedName>
        <fullName evidence="5">Peptidoglycan-binding protein</fullName>
    </recommendedName>
</protein>
<feature type="chain" id="PRO_5021831601" description="Peptidoglycan-binding protein" evidence="2">
    <location>
        <begin position="39"/>
        <end position="317"/>
    </location>
</feature>
<dbReference type="InterPro" id="IPR021241">
    <property type="entry name" value="CsiV"/>
</dbReference>
<keyword evidence="2" id="KW-0732">Signal</keyword>